<name>A0A812R4H7_9DINO</name>
<keyword evidence="1" id="KW-0677">Repeat</keyword>
<dbReference type="PROSITE" id="PS50297">
    <property type="entry name" value="ANK_REP_REGION"/>
    <property type="match status" value="1"/>
</dbReference>
<dbReference type="EMBL" id="CAJNDS010002301">
    <property type="protein sequence ID" value="CAE7421112.1"/>
    <property type="molecule type" value="Genomic_DNA"/>
</dbReference>
<dbReference type="AlphaFoldDB" id="A0A812R4H7"/>
<dbReference type="InterPro" id="IPR036770">
    <property type="entry name" value="Ankyrin_rpt-contain_sf"/>
</dbReference>
<accession>A0A812R4H7</accession>
<gene>
    <name evidence="4" type="primary">ANKRD29</name>
    <name evidence="4" type="ORF">SNAT2548_LOCUS22910</name>
</gene>
<dbReference type="SMART" id="SM00248">
    <property type="entry name" value="ANK"/>
    <property type="match status" value="2"/>
</dbReference>
<dbReference type="Gene3D" id="1.25.40.20">
    <property type="entry name" value="Ankyrin repeat-containing domain"/>
    <property type="match status" value="1"/>
</dbReference>
<dbReference type="InterPro" id="IPR002110">
    <property type="entry name" value="Ankyrin_rpt"/>
</dbReference>
<evidence type="ECO:0000256" key="1">
    <source>
        <dbReference type="ARBA" id="ARBA00022737"/>
    </source>
</evidence>
<dbReference type="SUPFAM" id="SSF48403">
    <property type="entry name" value="Ankyrin repeat"/>
    <property type="match status" value="1"/>
</dbReference>
<dbReference type="PANTHER" id="PTHR24198:SF165">
    <property type="entry name" value="ANKYRIN REPEAT-CONTAINING PROTEIN-RELATED"/>
    <property type="match status" value="1"/>
</dbReference>
<sequence>MVTGLPRYRGHAHLSRFLLDMGADSNRVGPGRATALFMAAQEGHCDIVRLLCDANADTESAAACGLTPLLVAAQQGHLKVTQMLAEAGAVTHGSNMKAAELTNDPGGAMPESIWVGPLGYLLLFKFKYSPS</sequence>
<keyword evidence="2 3" id="KW-0040">ANK repeat</keyword>
<proteinExistence type="predicted"/>
<evidence type="ECO:0000313" key="4">
    <source>
        <dbReference type="EMBL" id="CAE7421112.1"/>
    </source>
</evidence>
<feature type="repeat" description="ANK" evidence="3">
    <location>
        <begin position="64"/>
        <end position="96"/>
    </location>
</feature>
<evidence type="ECO:0000313" key="5">
    <source>
        <dbReference type="Proteomes" id="UP000604046"/>
    </source>
</evidence>
<keyword evidence="5" id="KW-1185">Reference proteome</keyword>
<dbReference type="PROSITE" id="PS50088">
    <property type="entry name" value="ANK_REPEAT"/>
    <property type="match status" value="1"/>
</dbReference>
<protein>
    <submittedName>
        <fullName evidence="4">ANKRD29 protein</fullName>
    </submittedName>
</protein>
<comment type="caution">
    <text evidence="4">The sequence shown here is derived from an EMBL/GenBank/DDBJ whole genome shotgun (WGS) entry which is preliminary data.</text>
</comment>
<dbReference type="Proteomes" id="UP000604046">
    <property type="component" value="Unassembled WGS sequence"/>
</dbReference>
<dbReference type="PANTHER" id="PTHR24198">
    <property type="entry name" value="ANKYRIN REPEAT AND PROTEIN KINASE DOMAIN-CONTAINING PROTEIN"/>
    <property type="match status" value="1"/>
</dbReference>
<organism evidence="4 5">
    <name type="scientific">Symbiodinium natans</name>
    <dbReference type="NCBI Taxonomy" id="878477"/>
    <lineage>
        <taxon>Eukaryota</taxon>
        <taxon>Sar</taxon>
        <taxon>Alveolata</taxon>
        <taxon>Dinophyceae</taxon>
        <taxon>Suessiales</taxon>
        <taxon>Symbiodiniaceae</taxon>
        <taxon>Symbiodinium</taxon>
    </lineage>
</organism>
<evidence type="ECO:0000256" key="3">
    <source>
        <dbReference type="PROSITE-ProRule" id="PRU00023"/>
    </source>
</evidence>
<dbReference type="Pfam" id="PF12796">
    <property type="entry name" value="Ank_2"/>
    <property type="match status" value="1"/>
</dbReference>
<dbReference type="OrthoDB" id="20872at2759"/>
<reference evidence="4" key="1">
    <citation type="submission" date="2021-02" db="EMBL/GenBank/DDBJ databases">
        <authorList>
            <person name="Dougan E. K."/>
            <person name="Rhodes N."/>
            <person name="Thang M."/>
            <person name="Chan C."/>
        </authorList>
    </citation>
    <scope>NUCLEOTIDE SEQUENCE</scope>
</reference>
<evidence type="ECO:0000256" key="2">
    <source>
        <dbReference type="ARBA" id="ARBA00023043"/>
    </source>
</evidence>